<keyword evidence="1" id="KW-0812">Transmembrane</keyword>
<protein>
    <submittedName>
        <fullName evidence="2">Uncharacterized protein</fullName>
    </submittedName>
</protein>
<sequence>MGIGDFPAQFNLKVLDIWWKIMYICKISPNPEDWECCFIFGNEAVTRQHFHFLAPDLCFSATNNISKVNMMPAIKRGKKGDMKQYFGKFLFWKKLFGLLTLVMVFLQRVGKHLFRISCKIQ</sequence>
<keyword evidence="3" id="KW-1185">Reference proteome</keyword>
<accession>A0ABR8GSI4</accession>
<proteinExistence type="predicted"/>
<dbReference type="Proteomes" id="UP000660380">
    <property type="component" value="Unassembled WGS sequence"/>
</dbReference>
<gene>
    <name evidence="2" type="ORF">H6G81_16105</name>
</gene>
<evidence type="ECO:0000256" key="1">
    <source>
        <dbReference type="SAM" id="Phobius"/>
    </source>
</evidence>
<evidence type="ECO:0000313" key="2">
    <source>
        <dbReference type="EMBL" id="MBD2606005.1"/>
    </source>
</evidence>
<dbReference type="RefSeq" id="WP_029634190.1">
    <property type="nucleotide sequence ID" value="NZ_JACJTA010000032.1"/>
</dbReference>
<evidence type="ECO:0000313" key="3">
    <source>
        <dbReference type="Proteomes" id="UP000660380"/>
    </source>
</evidence>
<keyword evidence="1" id="KW-0472">Membrane</keyword>
<name>A0ABR8GSI4_9CYAN</name>
<keyword evidence="1" id="KW-1133">Transmembrane helix</keyword>
<dbReference type="EMBL" id="JACJTA010000032">
    <property type="protein sequence ID" value="MBD2606005.1"/>
    <property type="molecule type" value="Genomic_DNA"/>
</dbReference>
<organism evidence="2 3">
    <name type="scientific">Scytonema hofmannii FACHB-248</name>
    <dbReference type="NCBI Taxonomy" id="1842502"/>
    <lineage>
        <taxon>Bacteria</taxon>
        <taxon>Bacillati</taxon>
        <taxon>Cyanobacteriota</taxon>
        <taxon>Cyanophyceae</taxon>
        <taxon>Nostocales</taxon>
        <taxon>Scytonemataceae</taxon>
        <taxon>Scytonema</taxon>
    </lineage>
</organism>
<feature type="transmembrane region" description="Helical" evidence="1">
    <location>
        <begin position="85"/>
        <end position="106"/>
    </location>
</feature>
<reference evidence="2 3" key="1">
    <citation type="journal article" date="2020" name="ISME J.">
        <title>Comparative genomics reveals insights into cyanobacterial evolution and habitat adaptation.</title>
        <authorList>
            <person name="Chen M.Y."/>
            <person name="Teng W.K."/>
            <person name="Zhao L."/>
            <person name="Hu C.X."/>
            <person name="Zhou Y.K."/>
            <person name="Han B.P."/>
            <person name="Song L.R."/>
            <person name="Shu W.S."/>
        </authorList>
    </citation>
    <scope>NUCLEOTIDE SEQUENCE [LARGE SCALE GENOMIC DNA]</scope>
    <source>
        <strain evidence="2 3">FACHB-248</strain>
    </source>
</reference>
<comment type="caution">
    <text evidence="2">The sequence shown here is derived from an EMBL/GenBank/DDBJ whole genome shotgun (WGS) entry which is preliminary data.</text>
</comment>